<dbReference type="Proteomes" id="UP000011996">
    <property type="component" value="Unassembled WGS sequence"/>
</dbReference>
<comment type="caution">
    <text evidence="1">The sequence shown here is derived from an EMBL/GenBank/DDBJ whole genome shotgun (WGS) entry which is preliminary data.</text>
</comment>
<protein>
    <submittedName>
        <fullName evidence="1">Uncharacterized protein</fullName>
    </submittedName>
</protein>
<dbReference type="EMBL" id="ANOF01000063">
    <property type="protein sequence ID" value="EMI27619.1"/>
    <property type="molecule type" value="Genomic_DNA"/>
</dbReference>
<proteinExistence type="predicted"/>
<evidence type="ECO:0000313" key="2">
    <source>
        <dbReference type="Proteomes" id="UP000011996"/>
    </source>
</evidence>
<dbReference type="AlphaFoldDB" id="M5SMY2"/>
<dbReference type="STRING" id="1263868.RESH_02021"/>
<accession>M5SMY2</accession>
<evidence type="ECO:0000313" key="1">
    <source>
        <dbReference type="EMBL" id="EMI27619.1"/>
    </source>
</evidence>
<organism evidence="1 2">
    <name type="scientific">Rhodopirellula europaea SH398</name>
    <dbReference type="NCBI Taxonomy" id="1263868"/>
    <lineage>
        <taxon>Bacteria</taxon>
        <taxon>Pseudomonadati</taxon>
        <taxon>Planctomycetota</taxon>
        <taxon>Planctomycetia</taxon>
        <taxon>Pirellulales</taxon>
        <taxon>Pirellulaceae</taxon>
        <taxon>Rhodopirellula</taxon>
    </lineage>
</organism>
<sequence length="54" mass="5882">MIDVVDEATSPAVGTRCLVHYEELSTTEFFLRGFAKRYSVGAESMASISPSNPL</sequence>
<reference evidence="1 2" key="1">
    <citation type="journal article" date="2013" name="Mar. Genomics">
        <title>Expression of sulfatases in Rhodopirellula baltica and the diversity of sulfatases in the genus Rhodopirellula.</title>
        <authorList>
            <person name="Wegner C.E."/>
            <person name="Richter-Heitmann T."/>
            <person name="Klindworth A."/>
            <person name="Klockow C."/>
            <person name="Richter M."/>
            <person name="Achstetter T."/>
            <person name="Glockner F.O."/>
            <person name="Harder J."/>
        </authorList>
    </citation>
    <scope>NUCLEOTIDE SEQUENCE [LARGE SCALE GENOMIC DNA]</scope>
    <source>
        <strain evidence="1 2">SH398</strain>
    </source>
</reference>
<gene>
    <name evidence="1" type="ORF">RESH_02021</name>
</gene>
<name>M5SMY2_9BACT</name>